<sequence length="334" mass="36393">MAPSSSSSSLTSVVFLLLVFLPALASTLRPAGAQVLLPPGVALVDDGVFEAMADWFDEAQGEEGKDLYSVDGAPLDLEGGFVIWVSRAVEQDLDKKEWKNFHNCEFTSLLAKNGYADEEEAGGGRVLFEDDREWIENGTSVAIRSFDGYTVARKNKANNAKTNRRNRTFVTEKIGKKMDVLSTVGWAKHCHFTMRTDTLDYVRSVQHNAGRGYHTLHQHTYRGWKSLGGDGGPLVDSCECTRRAGKNNGCKSEECLALAINTGVRCDNCGKACNACWKADACDAETWRQWLSFKANLTSGNGGGGPIELPQSVAACAECLGVDYQLQLTLASLF</sequence>
<dbReference type="EMBL" id="HBHU01001930">
    <property type="protein sequence ID" value="CAE0010649.1"/>
    <property type="molecule type" value="Transcribed_RNA"/>
</dbReference>
<proteinExistence type="predicted"/>
<organism evidence="2">
    <name type="scientific">Chloropicon laureae</name>
    <dbReference type="NCBI Taxonomy" id="464258"/>
    <lineage>
        <taxon>Eukaryota</taxon>
        <taxon>Viridiplantae</taxon>
        <taxon>Chlorophyta</taxon>
        <taxon>Chloropicophyceae</taxon>
        <taxon>Chloropicales</taxon>
        <taxon>Chloropicaceae</taxon>
        <taxon>Chloropicon</taxon>
    </lineage>
</organism>
<protein>
    <submittedName>
        <fullName evidence="2">Uncharacterized protein</fullName>
    </submittedName>
</protein>
<name>A0A7S2YX83_9CHLO</name>
<feature type="signal peptide" evidence="1">
    <location>
        <begin position="1"/>
        <end position="25"/>
    </location>
</feature>
<accession>A0A7S2YX83</accession>
<evidence type="ECO:0000256" key="1">
    <source>
        <dbReference type="SAM" id="SignalP"/>
    </source>
</evidence>
<reference evidence="2" key="1">
    <citation type="submission" date="2021-01" db="EMBL/GenBank/DDBJ databases">
        <authorList>
            <person name="Corre E."/>
            <person name="Pelletier E."/>
            <person name="Niang G."/>
            <person name="Scheremetjew M."/>
            <person name="Finn R."/>
            <person name="Kale V."/>
            <person name="Holt S."/>
            <person name="Cochrane G."/>
            <person name="Meng A."/>
            <person name="Brown T."/>
            <person name="Cohen L."/>
        </authorList>
    </citation>
    <scope>NUCLEOTIDE SEQUENCE</scope>
    <source>
        <strain evidence="2">RCC856</strain>
    </source>
</reference>
<keyword evidence="1" id="KW-0732">Signal</keyword>
<dbReference type="AlphaFoldDB" id="A0A7S2YX83"/>
<evidence type="ECO:0000313" key="2">
    <source>
        <dbReference type="EMBL" id="CAE0010649.1"/>
    </source>
</evidence>
<feature type="chain" id="PRO_5030859356" evidence="1">
    <location>
        <begin position="26"/>
        <end position="334"/>
    </location>
</feature>
<gene>
    <name evidence="2" type="ORF">CLAU1311_LOCUS1245</name>
</gene>